<evidence type="ECO:0000313" key="2">
    <source>
        <dbReference type="Proteomes" id="UP000616885"/>
    </source>
</evidence>
<protein>
    <submittedName>
        <fullName evidence="1">Uncharacterized protein</fullName>
    </submittedName>
</protein>
<comment type="caution">
    <text evidence="1">The sequence shown here is derived from an EMBL/GenBank/DDBJ whole genome shotgun (WGS) entry which is preliminary data.</text>
</comment>
<dbReference type="Proteomes" id="UP000616885">
    <property type="component" value="Unassembled WGS sequence"/>
</dbReference>
<reference evidence="1" key="1">
    <citation type="submission" date="2020-10" db="EMBL/GenBank/DDBJ databases">
        <title>High-Quality Genome Resource of Clonostachys rosea strain S41 by Oxford Nanopore Long-Read Sequencing.</title>
        <authorList>
            <person name="Wang H."/>
        </authorList>
    </citation>
    <scope>NUCLEOTIDE SEQUENCE</scope>
    <source>
        <strain evidence="1">S41</strain>
    </source>
</reference>
<organism evidence="1 2">
    <name type="scientific">Bionectria ochroleuca</name>
    <name type="common">Gliocladium roseum</name>
    <dbReference type="NCBI Taxonomy" id="29856"/>
    <lineage>
        <taxon>Eukaryota</taxon>
        <taxon>Fungi</taxon>
        <taxon>Dikarya</taxon>
        <taxon>Ascomycota</taxon>
        <taxon>Pezizomycotina</taxon>
        <taxon>Sordariomycetes</taxon>
        <taxon>Hypocreomycetidae</taxon>
        <taxon>Hypocreales</taxon>
        <taxon>Bionectriaceae</taxon>
        <taxon>Clonostachys</taxon>
    </lineage>
</organism>
<gene>
    <name evidence="1" type="ORF">IM811_000160</name>
</gene>
<dbReference type="EMBL" id="JADCTT010000001">
    <property type="protein sequence ID" value="KAF9758466.1"/>
    <property type="molecule type" value="Genomic_DNA"/>
</dbReference>
<accession>A0A8H7TV05</accession>
<evidence type="ECO:0000313" key="1">
    <source>
        <dbReference type="EMBL" id="KAF9758466.1"/>
    </source>
</evidence>
<dbReference type="AlphaFoldDB" id="A0A8H7TV05"/>
<sequence length="108" mass="12116">MRPYYDTIRNPSSFARHASDAENFETLLMNTADTGASNWGTNHLFALRVLCSEPTSQLKLLQPYYPASSSGFEPCIISLIDGYQGVNLAQLQEPQIIRRFQPNSLGYV</sequence>
<name>A0A8H7TV05_BIOOC</name>
<proteinExistence type="predicted"/>